<feature type="domain" description="MBG" evidence="3">
    <location>
        <begin position="611"/>
        <end position="683"/>
    </location>
</feature>
<feature type="domain" description="MBG" evidence="3">
    <location>
        <begin position="931"/>
        <end position="1012"/>
    </location>
</feature>
<evidence type="ECO:0000259" key="1">
    <source>
        <dbReference type="Pfam" id="PF12733"/>
    </source>
</evidence>
<feature type="domain" description="Cadherin-like beta-sandwich-like" evidence="1">
    <location>
        <begin position="1753"/>
        <end position="1847"/>
    </location>
</feature>
<feature type="domain" description="MBG" evidence="3">
    <location>
        <begin position="1018"/>
        <end position="1088"/>
    </location>
</feature>
<evidence type="ECO:0000313" key="5">
    <source>
        <dbReference type="Proteomes" id="UP000292884"/>
    </source>
</evidence>
<reference evidence="4 5" key="1">
    <citation type="submission" date="2019-02" db="EMBL/GenBank/DDBJ databases">
        <title>Pedobacter sp. RP-1-13 sp. nov., isolated from Arctic soil.</title>
        <authorList>
            <person name="Dahal R.H."/>
        </authorList>
    </citation>
    <scope>NUCLEOTIDE SEQUENCE [LARGE SCALE GENOMIC DNA]</scope>
    <source>
        <strain evidence="4 5">RP-1-13</strain>
    </source>
</reference>
<feature type="domain" description="Cadherin-like beta-sandwich-like" evidence="1">
    <location>
        <begin position="1556"/>
        <end position="1636"/>
    </location>
</feature>
<sequence length="2468" mass="257231">MKKLLLNSYSLTAPRFAAAMNNLFTCKNQRLVLFTLLLTIGLVQQSIAQTMYYLGSDGSISNNTNDGIFKVNQDGTGLTRLCNGVSAPQDMALDIPNNRAFVSSFTPSPNVTATANGIYKIDLTSGAATLLVSTNNNFRAANLVYDPVNDYLYYTTNDGNGATTVAADGISRIKSNGTGNTVLASSISPTPTFFGIDIPNNKIYIFESVVTAPKLMTYNLSGNSATLASSFVMPRLNGMDYDPINNWIYYTTDNGTTDLTTDDALWKMRPNGTSQTKIISSLTANPNIVTVERTRNIAFVWNSTAGDRRIVKVDIATGTQSAFPISPGFNISNQVAAIVIPAASKIATLANFTISSGTLSPSFGSGTTTYTASVANSVTSITVTPTKTDNFASIKVNGTTVTSGSASGNIALNIGDNVINTVVTAEDGLTTKTYTLTVNRPKAAQTITFGTIAAKTFGNADFAAGASASSGLTVSYTSSNTSVATISGTNIHIVGAGTSTITASQSGDASYLAATSATQIVTVNKAAQTITFNTLTAKAYGSADFVPGASTSSLLAVSYTSSNTAVATIVNNQIHIIAPGSTNITASQPGNTNYNAAADAVQVLTVNKATVTVTAAAKTKVYGNTDPAFTYTATGVIGTDAPTGELSRVDPTTNKFVGNYAITQGTLSYGNNYNITYVGADLTITKRPYSIKPVGATKVYSDADPSFISFSSEGTTLAPGDATTGNFARGPGENVGAYATLIGAKRVVSTSTFADVTSNYSINFVSTNTFVITPKSINVTANAATKAFGDADPTFTYSIPAEITDATFTGSLSRATGEEIGSYAITTGSLQINSNYTYNLISANLSIGPKTLIVTPIAATKVYGNNDPTPTFTTNVAIVGNATFTGALTREEGKNIGTYAFNGLGTVALDNPRYTLSFATGGVLTITKRPLTIRPQPATKSYGSNDPGYPYQFLNGTSVAPGEGMTGLFGRAPGEAVGTYALTLGAKSPVDLNISVLTANNYDITFISDNLTITPRRLDITANDLSKSFGEADPALTYSVNQTLVGSDAATGTLARTVGENRGGYPINQGTLSFGNNYQVFFNGGTFTIGKKTIDVTANAFSKTYGAADPTFTYTVSSSPVGENFTGTLNRTTGENFGTYPISKGSLSLSDNYIINFTSADFSINKALLTYVANPASRPFKTADPTFSGTVTGFVNGETLATATTGTLAFSTLATNASAIGNYALIGSGLSATNYNFIQDPANLTALSITASNDNTLSAITASVGSLTPIFSSSQLYYNVSVTNDVKAIDLSATLNSEFAQATLNGTSYSSGSSRTLPLIGGSNNFPIAVTAQDGTIKTYYVNVYRSPSTNNALKSMSLSGVTLVPAFDSGITEYTASVPYSKTETQVYGVPVDSTAVVMPSQAEPITVQLPVGEGYVGVSSKAENGDIRNYRVTIIRAGSPDATLATIGNAELTLNTTFTSSTHTYHTSVAANIENIKFWPEATNSGAVVKVNGMDRNPYDGNQVQLSFGNNNVTISVTSQDGATTINYIINVIRKRYADANLVNLRIPNHGEINEEFNAMRFDYTGNVSDSTYTGLLLQMWRSNNLASVKVNAVSVADPMNYLMPLHGGENKFKIEVTSQDSTATNTYNLVVTRAGQAPPLLSPNASLYSMSISSGSFSKNFNFAYEQLTPVTVANATSSINLFLYAQHAGATAKVNGTTIPGSNQEYLLSGINLAVGSNLLNIVVLAEDGVATRTYPLEVIRLPYVNVDLASLTINNGTYTPSFSPEITSYNLTVRNSVTQLTITPVAAVNTATISIAGALDVTPQNPTATINLNAAGPPQVIRMTVRAADGVTTKRYNLNVTRLAPSAKLANLVLSAGTLNPVFSPDGENFTTTVAYGVASITLTPTAEDTNAIIKVNETVITSGNASSAITLNSSSTVINVQVTSANGNTKTYSITINKLPPSNNAALNNFTLSPSATLLFVASGPASVNYETSVSALTTAVTLSSRAIDANATIRVNGVIVASGVASSPINLNPGTTLINVLVTAEDGITTKTYSISVLKQGSSITTLSNVSLSPNAQLKLATSGPASLNYTTSVAQSINTIQLTPTATDPNSTIRVNGTIVTSGIASAPITLSSGITIINILVTAEDGISTRTYSISITKDGATNANLNNLILNPYSLLILATNGPASINYSTSVSASVSSITLAATAVDPNAKIRINGTLVTNGLASAPINLTTASTVINVLVTAEDGVSTKTYSITVNKTGSSNALLNLLRLSPATPLALATNGPALINYTASVASNVSTVTLTPRAIDPTAVIKINGTIVASDAASSPISIGAGNTVINVLVTAEDGTTTKTYSITVTKQGNTTNQSATNGLTLTEIKPVTLIPQEVLVHPALSPNGDGVNDVLKIEGIEAYPENKLTILNRAGVIIFNTNGYNNSTKVFDGHANNGTMQLPGTYFYTFEYKDGQQTKRKTGYIIIKY</sequence>
<feature type="domain" description="Cadherin-like beta-sandwich-like" evidence="1">
    <location>
        <begin position="1663"/>
        <end position="1745"/>
    </location>
</feature>
<keyword evidence="5" id="KW-1185">Reference proteome</keyword>
<feature type="domain" description="MBG" evidence="3">
    <location>
        <begin position="1095"/>
        <end position="1162"/>
    </location>
</feature>
<dbReference type="OrthoDB" id="355609at2"/>
<dbReference type="InterPro" id="IPR011042">
    <property type="entry name" value="6-blade_b-propeller_TolB-like"/>
</dbReference>
<feature type="domain" description="MBG" evidence="3">
    <location>
        <begin position="852"/>
        <end position="921"/>
    </location>
</feature>
<evidence type="ECO:0000313" key="4">
    <source>
        <dbReference type="EMBL" id="TCC94229.1"/>
    </source>
</evidence>
<comment type="caution">
    <text evidence="4">The sequence shown here is derived from an EMBL/GenBank/DDBJ whole genome shotgun (WGS) entry which is preliminary data.</text>
</comment>
<dbReference type="RefSeq" id="WP_131552090.1">
    <property type="nucleotide sequence ID" value="NZ_SJSK01000001.1"/>
</dbReference>
<name>A0A4R0N2Z5_9SPHI</name>
<proteinExistence type="predicted"/>
<dbReference type="Proteomes" id="UP000292884">
    <property type="component" value="Unassembled WGS sequence"/>
</dbReference>
<feature type="domain" description="Cadherin-like beta-sandwich-like" evidence="1">
    <location>
        <begin position="2277"/>
        <end position="2349"/>
    </location>
</feature>
<dbReference type="SUPFAM" id="SSF63825">
    <property type="entry name" value="YWTD domain"/>
    <property type="match status" value="1"/>
</dbReference>
<dbReference type="Pfam" id="PF18676">
    <property type="entry name" value="MBG_2"/>
    <property type="match status" value="7"/>
</dbReference>
<feature type="domain" description="MBG" evidence="3">
    <location>
        <begin position="1169"/>
        <end position="1245"/>
    </location>
</feature>
<feature type="domain" description="Cadherin-like beta-sandwich-like" evidence="1">
    <location>
        <begin position="2173"/>
        <end position="2248"/>
    </location>
</feature>
<dbReference type="EMBL" id="SJSK01000001">
    <property type="protein sequence ID" value="TCC94229.1"/>
    <property type="molecule type" value="Genomic_DNA"/>
</dbReference>
<feature type="domain" description="Cadherin-like beta-sandwich-like" evidence="1">
    <location>
        <begin position="2072"/>
        <end position="2147"/>
    </location>
</feature>
<dbReference type="InterPro" id="IPR026341">
    <property type="entry name" value="T9SS_type_B"/>
</dbReference>
<dbReference type="InterPro" id="IPR041286">
    <property type="entry name" value="MBG_2"/>
</dbReference>
<protein>
    <submittedName>
        <fullName evidence="4">T9SS type B sorting domain-containing protein</fullName>
    </submittedName>
</protein>
<accession>A0A4R0N2Z5</accession>
<dbReference type="Pfam" id="PF12733">
    <property type="entry name" value="Cadherin-like"/>
    <property type="match status" value="12"/>
</dbReference>
<feature type="domain" description="Cadherin-like beta-sandwich-like" evidence="1">
    <location>
        <begin position="358"/>
        <end position="441"/>
    </location>
</feature>
<evidence type="ECO:0000259" key="3">
    <source>
        <dbReference type="Pfam" id="PF18676"/>
    </source>
</evidence>
<feature type="domain" description="Prolow-density lipoprotein receptor-related protein 1-like beta-propeller" evidence="2">
    <location>
        <begin position="61"/>
        <end position="288"/>
    </location>
</feature>
<feature type="domain" description="Cadherin-like beta-sandwich-like" evidence="1">
    <location>
        <begin position="1263"/>
        <end position="1346"/>
    </location>
</feature>
<feature type="domain" description="Cadherin-like beta-sandwich-like" evidence="1">
    <location>
        <begin position="1857"/>
        <end position="1944"/>
    </location>
</feature>
<dbReference type="InterPro" id="IPR032485">
    <property type="entry name" value="LRP1-like_beta_prop"/>
</dbReference>
<feature type="domain" description="Cadherin-like beta-sandwich-like" evidence="1">
    <location>
        <begin position="1971"/>
        <end position="2045"/>
    </location>
</feature>
<dbReference type="Gene3D" id="2.120.10.30">
    <property type="entry name" value="TolB, C-terminal domain"/>
    <property type="match status" value="1"/>
</dbReference>
<dbReference type="Pfam" id="PF16472">
    <property type="entry name" value="DUF5050"/>
    <property type="match status" value="1"/>
</dbReference>
<organism evidence="4 5">
    <name type="scientific">Pedobacter frigiditerrae</name>
    <dbReference type="NCBI Taxonomy" id="2530452"/>
    <lineage>
        <taxon>Bacteria</taxon>
        <taxon>Pseudomonadati</taxon>
        <taxon>Bacteroidota</taxon>
        <taxon>Sphingobacteriia</taxon>
        <taxon>Sphingobacteriales</taxon>
        <taxon>Sphingobacteriaceae</taxon>
        <taxon>Pedobacter</taxon>
    </lineage>
</organism>
<dbReference type="NCBIfam" id="TIGR04131">
    <property type="entry name" value="Bac_Flav_CTERM"/>
    <property type="match status" value="1"/>
</dbReference>
<feature type="domain" description="MBG" evidence="3">
    <location>
        <begin position="777"/>
        <end position="845"/>
    </location>
</feature>
<gene>
    <name evidence="4" type="ORF">EZ428_05485</name>
</gene>
<evidence type="ECO:0000259" key="2">
    <source>
        <dbReference type="Pfam" id="PF16472"/>
    </source>
</evidence>
<dbReference type="Pfam" id="PF13585">
    <property type="entry name" value="CHU_C"/>
    <property type="match status" value="1"/>
</dbReference>
<feature type="domain" description="Cadherin-like beta-sandwich-like" evidence="1">
    <location>
        <begin position="1453"/>
        <end position="1537"/>
    </location>
</feature>
<dbReference type="Gene3D" id="3.30.160.710">
    <property type="match status" value="1"/>
</dbReference>
<feature type="domain" description="Cadherin-like beta-sandwich-like" evidence="1">
    <location>
        <begin position="1362"/>
        <end position="1438"/>
    </location>
</feature>
<dbReference type="InterPro" id="IPR025883">
    <property type="entry name" value="Cadherin-like_domain"/>
</dbReference>